<protein>
    <submittedName>
        <fullName evidence="6">4Fe-4S dicluster domain-containing protein</fullName>
    </submittedName>
</protein>
<accession>A0A426DJ68</accession>
<dbReference type="Pfam" id="PF04230">
    <property type="entry name" value="PS_pyruv_trans"/>
    <property type="match status" value="1"/>
</dbReference>
<keyword evidence="4" id="KW-0175">Coiled coil</keyword>
<feature type="domain" description="4Fe-4S ferredoxin-type" evidence="5">
    <location>
        <begin position="35"/>
        <end position="65"/>
    </location>
</feature>
<evidence type="ECO:0000259" key="5">
    <source>
        <dbReference type="PROSITE" id="PS51379"/>
    </source>
</evidence>
<dbReference type="AlphaFoldDB" id="A0A426DJ68"/>
<dbReference type="EMBL" id="RHJS01000002">
    <property type="protein sequence ID" value="RRK32702.1"/>
    <property type="molecule type" value="Genomic_DNA"/>
</dbReference>
<dbReference type="PANTHER" id="PTHR43193:SF2">
    <property type="entry name" value="POLYFERREDOXIN PROTEIN FWDF"/>
    <property type="match status" value="1"/>
</dbReference>
<feature type="coiled-coil region" evidence="4">
    <location>
        <begin position="733"/>
        <end position="767"/>
    </location>
</feature>
<comment type="caution">
    <text evidence="6">The sequence shown here is derived from an EMBL/GenBank/DDBJ whole genome shotgun (WGS) entry which is preliminary data.</text>
</comment>
<feature type="domain" description="4Fe-4S ferredoxin-type" evidence="5">
    <location>
        <begin position="1"/>
        <end position="30"/>
    </location>
</feature>
<keyword evidence="2" id="KW-0408">Iron</keyword>
<name>A0A426DJ68_9FIRM</name>
<dbReference type="Gene3D" id="3.30.70.20">
    <property type="match status" value="1"/>
</dbReference>
<evidence type="ECO:0000256" key="4">
    <source>
        <dbReference type="SAM" id="Coils"/>
    </source>
</evidence>
<gene>
    <name evidence="6" type="ORF">EBB54_16065</name>
</gene>
<dbReference type="Proteomes" id="UP000274920">
    <property type="component" value="Unassembled WGS sequence"/>
</dbReference>
<reference evidence="6" key="1">
    <citation type="submission" date="2018-10" db="EMBL/GenBank/DDBJ databases">
        <title>Schaedlerella arabinophila gen. nov. sp. nov., isolated from the mouse intestinal tract and comparative analysis with the genome of the closely related altered Schaedler flora strain ASF502.</title>
        <authorList>
            <person name="Miyake S."/>
            <person name="Soh M."/>
            <person name="Seedorf H."/>
        </authorList>
    </citation>
    <scope>NUCLEOTIDE SEQUENCE [LARGE SCALE GENOMIC DNA]</scope>
    <source>
        <strain evidence="6">DSM 106076</strain>
    </source>
</reference>
<sequence>MRILDNMENCYGCGACCNVCPAGAIDMKENKEGFLEPFIDEEKCISCEKCKKVCPSVNCLYSNDPEPDIFAFSAEEKILYNSSSGGIFSFLAEYILQAGGYVVGAAYDSQFLVNHVMIHSIEELDKIRRSKYLQSATGDTYKKTKELLEMGEYVLYSGCPCQIAGLLRFLGKDYDTLFTVDLLCHGIPSPKLFREHLTNSFDGIGNIEDVEFRSREGWSTLFQVKLKNGEVKTAYNNKSVYMKSFLLDINLRASCFRCQYSKLPRQGDITIGDLWAAQSSNLSFEYRKGVSVILLNNKKGERLFQDTLSGSGHQFQMQKISGKGVENPINQNLLNTNIFYPSAINSDIAKRRKFFEDCSDMGFESAVYASLHKFDVGLMLFMSNNYGSIATNYALYRTITDTGRRAAVIDNLVVIGNTARDFVKKHMNFCSDFMEKGDWRAVNQCFKTFVVGSDLSWDWIMNQWSRQPQYMMLGFADKNKRMISYASSFGAKKEEKDIDEDARVLYTHYLKRFDAVSVREDYGVEMCRKLFDVHARQVIDPVFICNQEIWSEVSASSQVEFDEDYLLAYILNPLPYKRKAILEAAQNLNEKLVVILDLYEVNYEANKRAMAMDENIVKPDFIDWLAYFQHASYVITDSVHGIWFSIIFKKKFVAIKNRSRERFDSLERLIDYPGLFFEDSMSLLGKTNIFADIDYDVVYQHLETSRMESENWLRSALDVAVKPKSDVESVKVMERLFRSLHEKKELVNKIKREYSYEEEQKKSIREQLNAGKTWLEVVFTRNQIVPEESKLRGINDIQEYFSILQNKTDYVLVLSGFDECSGQWKRFLEVSGLPLRADIGWRESYAAVVDRGAVKVDEKSKGEININYEFLAGFPKYSVEYVDGELRVGCRPLRYCKIKVKSKGFTGAMGACRSEILVDNIDYSMNRIGINIVVIDKETGNIMDSINVNTYSDPSLKINRV</sequence>
<dbReference type="InterPro" id="IPR017896">
    <property type="entry name" value="4Fe4S_Fe-S-bd"/>
</dbReference>
<keyword evidence="7" id="KW-1185">Reference proteome</keyword>
<organism evidence="6 7">
    <name type="scientific">Schaedlerella arabinosiphila</name>
    <dbReference type="NCBI Taxonomy" id="2044587"/>
    <lineage>
        <taxon>Bacteria</taxon>
        <taxon>Bacillati</taxon>
        <taxon>Bacillota</taxon>
        <taxon>Clostridia</taxon>
        <taxon>Lachnospirales</taxon>
        <taxon>Lachnospiraceae</taxon>
        <taxon>Schaedlerella</taxon>
    </lineage>
</organism>
<dbReference type="PROSITE" id="PS51379">
    <property type="entry name" value="4FE4S_FER_2"/>
    <property type="match status" value="2"/>
</dbReference>
<evidence type="ECO:0000313" key="6">
    <source>
        <dbReference type="EMBL" id="RRK32702.1"/>
    </source>
</evidence>
<dbReference type="RefSeq" id="WP_125128150.1">
    <property type="nucleotide sequence ID" value="NZ_RHJS01000002.1"/>
</dbReference>
<proteinExistence type="predicted"/>
<dbReference type="PROSITE" id="PS00198">
    <property type="entry name" value="4FE4S_FER_1"/>
    <property type="match status" value="1"/>
</dbReference>
<keyword evidence="1" id="KW-0479">Metal-binding</keyword>
<dbReference type="InterPro" id="IPR007345">
    <property type="entry name" value="Polysacch_pyruvyl_Trfase"/>
</dbReference>
<evidence type="ECO:0000256" key="1">
    <source>
        <dbReference type="ARBA" id="ARBA00022723"/>
    </source>
</evidence>
<dbReference type="PANTHER" id="PTHR43193">
    <property type="match status" value="1"/>
</dbReference>
<keyword evidence="3" id="KW-0411">Iron-sulfur</keyword>
<dbReference type="GO" id="GO:0051536">
    <property type="term" value="F:iron-sulfur cluster binding"/>
    <property type="evidence" value="ECO:0007669"/>
    <property type="project" value="UniProtKB-KW"/>
</dbReference>
<dbReference type="InterPro" id="IPR017900">
    <property type="entry name" value="4Fe4S_Fe_S_CS"/>
</dbReference>
<dbReference type="Pfam" id="PF04432">
    <property type="entry name" value="FrhB_FdhB_C"/>
    <property type="match status" value="1"/>
</dbReference>
<dbReference type="InterPro" id="IPR007525">
    <property type="entry name" value="FrhB_FdhB_C"/>
</dbReference>
<dbReference type="SUPFAM" id="SSF54862">
    <property type="entry name" value="4Fe-4S ferredoxins"/>
    <property type="match status" value="1"/>
</dbReference>
<evidence type="ECO:0000256" key="3">
    <source>
        <dbReference type="ARBA" id="ARBA00023014"/>
    </source>
</evidence>
<dbReference type="GO" id="GO:0046872">
    <property type="term" value="F:metal ion binding"/>
    <property type="evidence" value="ECO:0007669"/>
    <property type="project" value="UniProtKB-KW"/>
</dbReference>
<dbReference type="Pfam" id="PF12838">
    <property type="entry name" value="Fer4_7"/>
    <property type="match status" value="1"/>
</dbReference>
<evidence type="ECO:0000313" key="7">
    <source>
        <dbReference type="Proteomes" id="UP000274920"/>
    </source>
</evidence>
<evidence type="ECO:0000256" key="2">
    <source>
        <dbReference type="ARBA" id="ARBA00023004"/>
    </source>
</evidence>
<dbReference type="InterPro" id="IPR052977">
    <property type="entry name" value="Polyferredoxin-like_ET"/>
</dbReference>